<dbReference type="Proteomes" id="UP000036902">
    <property type="component" value="Chromosome"/>
</dbReference>
<feature type="domain" description="AMP-binding enzyme C-terminal" evidence="2">
    <location>
        <begin position="445"/>
        <end position="520"/>
    </location>
</feature>
<dbReference type="InterPro" id="IPR050237">
    <property type="entry name" value="ATP-dep_AMP-bd_enzyme"/>
</dbReference>
<dbReference type="SUPFAM" id="SSF56801">
    <property type="entry name" value="Acetyl-CoA synthetase-like"/>
    <property type="match status" value="1"/>
</dbReference>
<dbReference type="InterPro" id="IPR025110">
    <property type="entry name" value="AMP-bd_C"/>
</dbReference>
<keyword evidence="3" id="KW-0436">Ligase</keyword>
<dbReference type="InterPro" id="IPR020845">
    <property type="entry name" value="AMP-binding_CS"/>
</dbReference>
<keyword evidence="4" id="KW-1185">Reference proteome</keyword>
<dbReference type="GO" id="GO:0016878">
    <property type="term" value="F:acid-thiol ligase activity"/>
    <property type="evidence" value="ECO:0007669"/>
    <property type="project" value="UniProtKB-ARBA"/>
</dbReference>
<dbReference type="RefSeq" id="WP_048705019.1">
    <property type="nucleotide sequence ID" value="NZ_CP014646.1"/>
</dbReference>
<evidence type="ECO:0000259" key="2">
    <source>
        <dbReference type="Pfam" id="PF13193"/>
    </source>
</evidence>
<dbReference type="InterPro" id="IPR045851">
    <property type="entry name" value="AMP-bd_C_sf"/>
</dbReference>
<organism evidence="3 4">
    <name type="scientific">Thauera humireducens</name>
    <dbReference type="NCBI Taxonomy" id="1134435"/>
    <lineage>
        <taxon>Bacteria</taxon>
        <taxon>Pseudomonadati</taxon>
        <taxon>Pseudomonadota</taxon>
        <taxon>Betaproteobacteria</taxon>
        <taxon>Rhodocyclales</taxon>
        <taxon>Zoogloeaceae</taxon>
        <taxon>Thauera</taxon>
    </lineage>
</organism>
<protein>
    <submittedName>
        <fullName evidence="3">Long-chain fatty acid--CoA ligase</fullName>
    </submittedName>
</protein>
<sequence>MNPRTFSLADLFAITAETVPERDALVIGNTRRTYRQMAERIDHLAAWLHAQGIGQGDVVGLQMYNSPEYLEAFLAACRVRAVPANINYRYVADELRYIYDNTGLKALFYSAELEPAVAEVLDAAPGLKVKVRTGAGTPALAGATAFENALLDDTRALQDIRCSDDDLSLLYTGGTTGKPKGVMWPHKDLFFGCLGGGGFYAPADGPVKAPAELADRIRKGHPMRFMPVAPLMHGAAHWATMVSLFAGHTVVLNDQHHFDAEHVLDIAATEKLNGITLVGDAMALPILDALKAHPGRWDLSALFLFGNGGAVMSAHIKEALKPFLPPNVYFSDGIGSSEGGQLGMGAKPVEGGMIKIAARPDLKVVVDSQRIAAPGESGILARSGYLPLGYYRDPVKTAETFVTIDGTRYAITGDAAKLADDGSIVIFGRGNNCINTGGEKVFPEEVEEVLRMSPQILDAVVVGLPDPRWGQKVTAVLSVRPGMSLDVDALKALCHAHLAGYKVPKEVVTVAEVFRSAAGKANYVWAKEVAQRALDSTATA</sequence>
<dbReference type="PROSITE" id="PS00455">
    <property type="entry name" value="AMP_BINDING"/>
    <property type="match status" value="1"/>
</dbReference>
<dbReference type="EMBL" id="CP014646">
    <property type="protein sequence ID" value="AMO36914.1"/>
    <property type="molecule type" value="Genomic_DNA"/>
</dbReference>
<evidence type="ECO:0000259" key="1">
    <source>
        <dbReference type="Pfam" id="PF00501"/>
    </source>
</evidence>
<evidence type="ECO:0000313" key="4">
    <source>
        <dbReference type="Proteomes" id="UP000036902"/>
    </source>
</evidence>
<dbReference type="InterPro" id="IPR000873">
    <property type="entry name" value="AMP-dep_synth/lig_dom"/>
</dbReference>
<dbReference type="PANTHER" id="PTHR43767:SF1">
    <property type="entry name" value="NONRIBOSOMAL PEPTIDE SYNTHASE PES1 (EUROFUNG)-RELATED"/>
    <property type="match status" value="1"/>
</dbReference>
<dbReference type="PANTHER" id="PTHR43767">
    <property type="entry name" value="LONG-CHAIN-FATTY-ACID--COA LIGASE"/>
    <property type="match status" value="1"/>
</dbReference>
<dbReference type="AlphaFoldDB" id="A0A127K5I2"/>
<dbReference type="Pfam" id="PF13193">
    <property type="entry name" value="AMP-binding_C"/>
    <property type="match status" value="1"/>
</dbReference>
<dbReference type="Gene3D" id="3.40.50.12780">
    <property type="entry name" value="N-terminal domain of ligase-like"/>
    <property type="match status" value="1"/>
</dbReference>
<dbReference type="STRING" id="1134435.AC731_008140"/>
<evidence type="ECO:0000313" key="3">
    <source>
        <dbReference type="EMBL" id="AMO36914.1"/>
    </source>
</evidence>
<gene>
    <name evidence="3" type="ORF">AC731_008140</name>
</gene>
<dbReference type="Pfam" id="PF00501">
    <property type="entry name" value="AMP-binding"/>
    <property type="match status" value="1"/>
</dbReference>
<dbReference type="KEGG" id="thu:AC731_008140"/>
<feature type="domain" description="AMP-dependent synthetase/ligase" evidence="1">
    <location>
        <begin position="15"/>
        <end position="384"/>
    </location>
</feature>
<dbReference type="Gene3D" id="3.30.300.30">
    <property type="match status" value="1"/>
</dbReference>
<accession>A0A127K5I2</accession>
<reference evidence="4" key="1">
    <citation type="submission" date="2016-03" db="EMBL/GenBank/DDBJ databases">
        <authorList>
            <person name="Ma C."/>
            <person name="Zhou S."/>
            <person name="Yang G."/>
        </authorList>
    </citation>
    <scope>NUCLEOTIDE SEQUENCE [LARGE SCALE GENOMIC DNA]</scope>
    <source>
        <strain evidence="4">SgZ-1</strain>
    </source>
</reference>
<dbReference type="InterPro" id="IPR042099">
    <property type="entry name" value="ANL_N_sf"/>
</dbReference>
<proteinExistence type="predicted"/>
<name>A0A127K5I2_9RHOO</name>
<dbReference type="NCBIfam" id="NF005863">
    <property type="entry name" value="PRK07798.1"/>
    <property type="match status" value="1"/>
</dbReference>